<protein>
    <submittedName>
        <fullName evidence="1">Uncharacterized protein</fullName>
    </submittedName>
</protein>
<gene>
    <name evidence="1" type="ORF">GCM10010136_30410</name>
</gene>
<dbReference type="InterPro" id="IPR012863">
    <property type="entry name" value="DUF1636"/>
</dbReference>
<name>A0A8J3DPX0_9HYPH</name>
<keyword evidence="2" id="KW-1185">Reference proteome</keyword>
<dbReference type="EMBL" id="BMZO01000010">
    <property type="protein sequence ID" value="GHC78432.1"/>
    <property type="molecule type" value="Genomic_DNA"/>
</dbReference>
<accession>A0A8J3DPX0</accession>
<evidence type="ECO:0000313" key="1">
    <source>
        <dbReference type="EMBL" id="GHC78432.1"/>
    </source>
</evidence>
<dbReference type="AlphaFoldDB" id="A0A8J3DPX0"/>
<organism evidence="1 2">
    <name type="scientific">Limoniibacter endophyticus</name>
    <dbReference type="NCBI Taxonomy" id="1565040"/>
    <lineage>
        <taxon>Bacteria</taxon>
        <taxon>Pseudomonadati</taxon>
        <taxon>Pseudomonadota</taxon>
        <taxon>Alphaproteobacteria</taxon>
        <taxon>Hyphomicrobiales</taxon>
        <taxon>Bartonellaceae</taxon>
        <taxon>Limoniibacter</taxon>
    </lineage>
</organism>
<reference evidence="1" key="2">
    <citation type="submission" date="2020-09" db="EMBL/GenBank/DDBJ databases">
        <authorList>
            <person name="Sun Q."/>
            <person name="Kim S."/>
        </authorList>
    </citation>
    <scope>NUCLEOTIDE SEQUENCE</scope>
    <source>
        <strain evidence="1">KCTC 42097</strain>
    </source>
</reference>
<dbReference type="Pfam" id="PF07845">
    <property type="entry name" value="DUF1636"/>
    <property type="match status" value="1"/>
</dbReference>
<comment type="caution">
    <text evidence="1">The sequence shown here is derived from an EMBL/GenBank/DDBJ whole genome shotgun (WGS) entry which is preliminary data.</text>
</comment>
<sequence>MREGGWSYVFGDLRVEQAADLIAAAQLFATSPNGVLPWRGRPDSLKRGLVARIPPIDHLENFS</sequence>
<reference evidence="1" key="1">
    <citation type="journal article" date="2014" name="Int. J. Syst. Evol. Microbiol.">
        <title>Complete genome sequence of Corynebacterium casei LMG S-19264T (=DSM 44701T), isolated from a smear-ripened cheese.</title>
        <authorList>
            <consortium name="US DOE Joint Genome Institute (JGI-PGF)"/>
            <person name="Walter F."/>
            <person name="Albersmeier A."/>
            <person name="Kalinowski J."/>
            <person name="Ruckert C."/>
        </authorList>
    </citation>
    <scope>NUCLEOTIDE SEQUENCE</scope>
    <source>
        <strain evidence="1">KCTC 42097</strain>
    </source>
</reference>
<proteinExistence type="predicted"/>
<evidence type="ECO:0000313" key="2">
    <source>
        <dbReference type="Proteomes" id="UP000641137"/>
    </source>
</evidence>
<dbReference type="Proteomes" id="UP000641137">
    <property type="component" value="Unassembled WGS sequence"/>
</dbReference>